<reference evidence="4" key="1">
    <citation type="submission" date="2021-11" db="EMBL/GenBank/DDBJ databases">
        <authorList>
            <person name="Qingchun L."/>
            <person name="Dong Z."/>
            <person name="Zongwei Q."/>
            <person name="Jia Z."/>
            <person name="Duotao L."/>
        </authorList>
    </citation>
    <scope>NUCLEOTIDE SEQUENCE</scope>
    <source>
        <strain evidence="4">WLY-B-L2</strain>
    </source>
</reference>
<dbReference type="PANTHER" id="PTHR46333">
    <property type="entry name" value="CYTOKINESIS PROTEIN 3"/>
    <property type="match status" value="1"/>
</dbReference>
<accession>A0ABS8N222</accession>
<dbReference type="SMART" id="SM00460">
    <property type="entry name" value="TGc"/>
    <property type="match status" value="1"/>
</dbReference>
<dbReference type="Proteomes" id="UP001165422">
    <property type="component" value="Unassembled WGS sequence"/>
</dbReference>
<dbReference type="InterPro" id="IPR038765">
    <property type="entry name" value="Papain-like_cys_pep_sf"/>
</dbReference>
<feature type="chain" id="PRO_5047409842" evidence="2">
    <location>
        <begin position="27"/>
        <end position="387"/>
    </location>
</feature>
<dbReference type="Pfam" id="PF13205">
    <property type="entry name" value="Big_5"/>
    <property type="match status" value="1"/>
</dbReference>
<dbReference type="InterPro" id="IPR052557">
    <property type="entry name" value="CAP/Cytokinesis_protein"/>
</dbReference>
<gene>
    <name evidence="4" type="ORF">LN736_03035</name>
</gene>
<dbReference type="EMBL" id="JAJJPB010000002">
    <property type="protein sequence ID" value="MCC9293844.1"/>
    <property type="molecule type" value="Genomic_DNA"/>
</dbReference>
<dbReference type="Pfam" id="PF01841">
    <property type="entry name" value="Transglut_core"/>
    <property type="match status" value="1"/>
</dbReference>
<organism evidence="4 5">
    <name type="scientific">Clostridium aromativorans</name>
    <dbReference type="NCBI Taxonomy" id="2836848"/>
    <lineage>
        <taxon>Bacteria</taxon>
        <taxon>Bacillati</taxon>
        <taxon>Bacillota</taxon>
        <taxon>Clostridia</taxon>
        <taxon>Eubacteriales</taxon>
        <taxon>Clostridiaceae</taxon>
        <taxon>Clostridium</taxon>
    </lineage>
</organism>
<name>A0ABS8N222_9CLOT</name>
<feature type="signal peptide" evidence="2">
    <location>
        <begin position="1"/>
        <end position="26"/>
    </location>
</feature>
<evidence type="ECO:0000313" key="5">
    <source>
        <dbReference type="Proteomes" id="UP001165422"/>
    </source>
</evidence>
<dbReference type="RefSeq" id="WP_229980813.1">
    <property type="nucleotide sequence ID" value="NZ_JAJJPB010000002.1"/>
</dbReference>
<dbReference type="Gene3D" id="3.10.620.30">
    <property type="match status" value="1"/>
</dbReference>
<dbReference type="PANTHER" id="PTHR46333:SF2">
    <property type="entry name" value="CYTOKINESIS PROTEIN 3"/>
    <property type="match status" value="1"/>
</dbReference>
<evidence type="ECO:0000259" key="3">
    <source>
        <dbReference type="SMART" id="SM00460"/>
    </source>
</evidence>
<dbReference type="InterPro" id="IPR032812">
    <property type="entry name" value="SbsA_Ig"/>
</dbReference>
<dbReference type="InterPro" id="IPR002931">
    <property type="entry name" value="Transglutaminase-like"/>
</dbReference>
<proteinExistence type="predicted"/>
<feature type="domain" description="Transglutaminase-like" evidence="3">
    <location>
        <begin position="276"/>
        <end position="336"/>
    </location>
</feature>
<sequence length="387" mass="44058">MLKKLYKSLLILIVFLLLFFGNNCYAAENYKVWNDGVLASVDKNKTWTVTFNGNVDLNSAENSIKVYELDNNQSMGIDIVNSAPNSIRISPRSLYIPGESYVLEIDNTLKSTDGRQLGQAVKYDFTIDKDNSGDGISVQNYDQYYNALKDALSDYKNTLILNISNYDKDTYDLNVIDTVLDNNPNLRDWYLSAEANIQGSNPAKMSIYFKYTDTKQNLIKKESELQNKTTEIIKKVTNPDMKDYQKELALHDYIVNNADYDRSDDIPNDSYTAYGILMNGIGVCEGYADAMDRLLTAAGIECKMVIGRANGGNGWVDHAWNIVKIQGKYYQLDSTWDDPVTNDGSHLISHSYFNVTDNEMAQNHVWDRTKYPRCSSTDYSFYNINLR</sequence>
<keyword evidence="5" id="KW-1185">Reference proteome</keyword>
<protein>
    <submittedName>
        <fullName evidence="4">Ig-like domain-containing protein</fullName>
    </submittedName>
</protein>
<dbReference type="SUPFAM" id="SSF54001">
    <property type="entry name" value="Cysteine proteinases"/>
    <property type="match status" value="1"/>
</dbReference>
<evidence type="ECO:0000313" key="4">
    <source>
        <dbReference type="EMBL" id="MCC9293844.1"/>
    </source>
</evidence>
<evidence type="ECO:0000256" key="2">
    <source>
        <dbReference type="SAM" id="SignalP"/>
    </source>
</evidence>
<keyword evidence="1 2" id="KW-0732">Signal</keyword>
<evidence type="ECO:0000256" key="1">
    <source>
        <dbReference type="ARBA" id="ARBA00022729"/>
    </source>
</evidence>
<comment type="caution">
    <text evidence="4">The sequence shown here is derived from an EMBL/GenBank/DDBJ whole genome shotgun (WGS) entry which is preliminary data.</text>
</comment>